<evidence type="ECO:0000256" key="6">
    <source>
        <dbReference type="ARBA" id="ARBA00023136"/>
    </source>
</evidence>
<feature type="region of interest" description="Disordered" evidence="8">
    <location>
        <begin position="795"/>
        <end position="864"/>
    </location>
</feature>
<keyword evidence="6 9" id="KW-0472">Membrane</keyword>
<dbReference type="OrthoDB" id="5062115at2759"/>
<evidence type="ECO:0000256" key="8">
    <source>
        <dbReference type="SAM" id="MobiDB-lite"/>
    </source>
</evidence>
<feature type="region of interest" description="Disordered" evidence="8">
    <location>
        <begin position="645"/>
        <end position="686"/>
    </location>
</feature>
<dbReference type="EMBL" id="OUUW01000004">
    <property type="protein sequence ID" value="SPP78947.1"/>
    <property type="molecule type" value="Genomic_DNA"/>
</dbReference>
<dbReference type="STRING" id="7266.A0A3B0J9M8"/>
<feature type="transmembrane region" description="Helical" evidence="9">
    <location>
        <begin position="595"/>
        <end position="618"/>
    </location>
</feature>
<feature type="compositionally biased region" description="Pro residues" evidence="8">
    <location>
        <begin position="824"/>
        <end position="837"/>
    </location>
</feature>
<evidence type="ECO:0000256" key="3">
    <source>
        <dbReference type="ARBA" id="ARBA00022475"/>
    </source>
</evidence>
<feature type="transmembrane region" description="Helical" evidence="9">
    <location>
        <begin position="119"/>
        <end position="140"/>
    </location>
</feature>
<evidence type="ECO:0000259" key="10">
    <source>
        <dbReference type="PROSITE" id="PS51465"/>
    </source>
</evidence>
<dbReference type="Pfam" id="PF07648">
    <property type="entry name" value="Kazal_2"/>
    <property type="match status" value="1"/>
</dbReference>
<evidence type="ECO:0000256" key="1">
    <source>
        <dbReference type="ARBA" id="ARBA00004651"/>
    </source>
</evidence>
<dbReference type="PANTHER" id="PTHR11388">
    <property type="entry name" value="ORGANIC ANION TRANSPORTER"/>
    <property type="match status" value="1"/>
</dbReference>
<dbReference type="AlphaFoldDB" id="A0A3B0J9M8"/>
<keyword evidence="12" id="KW-1185">Reference proteome</keyword>
<organism evidence="11 12">
    <name type="scientific">Drosophila guanche</name>
    <name type="common">Fruit fly</name>
    <dbReference type="NCBI Taxonomy" id="7266"/>
    <lineage>
        <taxon>Eukaryota</taxon>
        <taxon>Metazoa</taxon>
        <taxon>Ecdysozoa</taxon>
        <taxon>Arthropoda</taxon>
        <taxon>Hexapoda</taxon>
        <taxon>Insecta</taxon>
        <taxon>Pterygota</taxon>
        <taxon>Neoptera</taxon>
        <taxon>Endopterygota</taxon>
        <taxon>Diptera</taxon>
        <taxon>Brachycera</taxon>
        <taxon>Muscomorpha</taxon>
        <taxon>Ephydroidea</taxon>
        <taxon>Drosophilidae</taxon>
        <taxon>Drosophila</taxon>
        <taxon>Sophophora</taxon>
    </lineage>
</organism>
<evidence type="ECO:0000256" key="7">
    <source>
        <dbReference type="ARBA" id="ARBA00023157"/>
    </source>
</evidence>
<evidence type="ECO:0000256" key="5">
    <source>
        <dbReference type="ARBA" id="ARBA00022989"/>
    </source>
</evidence>
<feature type="transmembrane region" description="Helical" evidence="9">
    <location>
        <begin position="176"/>
        <end position="201"/>
    </location>
</feature>
<dbReference type="Proteomes" id="UP000268350">
    <property type="component" value="Unassembled WGS sequence"/>
</dbReference>
<evidence type="ECO:0000256" key="9">
    <source>
        <dbReference type="SAM" id="Phobius"/>
    </source>
</evidence>
<protein>
    <submittedName>
        <fullName evidence="11">Blast:Solute carrier organic anion transporter family member 1A1</fullName>
    </submittedName>
</protein>
<dbReference type="Pfam" id="PF03137">
    <property type="entry name" value="OATP"/>
    <property type="match status" value="1"/>
</dbReference>
<gene>
    <name evidence="11" type="ORF">DGUA_6G011708</name>
</gene>
<evidence type="ECO:0000313" key="11">
    <source>
        <dbReference type="EMBL" id="SPP78947.1"/>
    </source>
</evidence>
<evidence type="ECO:0000313" key="12">
    <source>
        <dbReference type="Proteomes" id="UP000268350"/>
    </source>
</evidence>
<feature type="domain" description="Kazal-like" evidence="10">
    <location>
        <begin position="427"/>
        <end position="480"/>
    </location>
</feature>
<dbReference type="InterPro" id="IPR036259">
    <property type="entry name" value="MFS_trans_sf"/>
</dbReference>
<feature type="compositionally biased region" description="Basic and acidic residues" evidence="8">
    <location>
        <begin position="673"/>
        <end position="686"/>
    </location>
</feature>
<sequence length="864" mass="93280">MAQNMRNSDLSQIAVNANNIPDDSVDCGIKGLGWCRGAACQKYARLRTFVLVLACTGMLQGACESYFRVSAKQAAFQYGYSALLVDWLLVTSGLCQAVFALVFAFWADVFHPIKWLVGTLMLQAATCVIAVIPSIMNFAAGTKAKDALLDANLCATSLAQFQKLTLTEEQSSTSTLVMLFILQLALGMAGLAYYTLGVTYIDDNSLSQDSPAVIAATLAARVFGQQAGSFLVLGVGLTNVGWWLGWVILAPLIFVGAVLVGLFPKRLPKTVIHQAAQRIIEQSNMRSFGSQFSTYLDDTDFWPSMKRLFNNRLLMVNLVSIMFVQSAVVNFGLQEESYLQSRFFLPYNEQDGLTEEWRSAFVSYFLKPPVMAVGMLIGGLVISKAQLSARTITSINIGMGLHMVAIFVGFIFLNCDVGAIAGVVGGKLSQPYCSSQCLCTPTAFMPVCPENSTVTYFNPCYAGCTKQSSINSFQIFEGCSCSGDQTMNSSGLMRATAGACSGDICQQAIILFQIFSISSAFLLGVMAIGKTLITLRAVLPQDKSLALAFELMIVGLFAYIPVHLSYDLVTRSTCVYWAPNYERCLLRETPKHGNILDILTASLILTGVLFDILVFIFAKGLNLYNCKVTDNNYTPSLYAPIPHEETTATASAPRGGSPVTTTTTSMASASPMQRRDAPPATHEEPQHAVGVYQNPSSVTTSSGEAQSIVAPNGSGVTYAQVIFPPDRRKANDGNTSPKRLAVPANVPLHHLSETDVRAQLGTLKSFNAPSQVADPGQDVVDKQNQTQAKIQPLLQAQPQAQPLEETHRGVPSALPATAPTLPETAPPVPETEPPTTPPAVQKAEISNQRQLQDEARPQSPETDF</sequence>
<dbReference type="Gene3D" id="1.20.1250.20">
    <property type="entry name" value="MFS general substrate transporter like domains"/>
    <property type="match status" value="1"/>
</dbReference>
<name>A0A3B0J9M8_DROGU</name>
<dbReference type="InterPro" id="IPR004156">
    <property type="entry name" value="OATP"/>
</dbReference>
<proteinExistence type="inferred from homology"/>
<reference evidence="12" key="1">
    <citation type="submission" date="2018-01" db="EMBL/GenBank/DDBJ databases">
        <authorList>
            <person name="Alioto T."/>
            <person name="Alioto T."/>
        </authorList>
    </citation>
    <scope>NUCLEOTIDE SEQUENCE [LARGE SCALE GENOMIC DNA]</scope>
</reference>
<feature type="region of interest" description="Disordered" evidence="8">
    <location>
        <begin position="724"/>
        <end position="746"/>
    </location>
</feature>
<keyword evidence="5 9" id="KW-1133">Transmembrane helix</keyword>
<dbReference type="GO" id="GO:0016323">
    <property type="term" value="C:basolateral plasma membrane"/>
    <property type="evidence" value="ECO:0007669"/>
    <property type="project" value="TreeGrafter"/>
</dbReference>
<dbReference type="PANTHER" id="PTHR11388:SF158">
    <property type="entry name" value="ORGANIC ANION TRANSPORTING POLYPEPTIDE 33EB"/>
    <property type="match status" value="1"/>
</dbReference>
<dbReference type="CDD" id="cd17336">
    <property type="entry name" value="MFS_SLCO_OATP"/>
    <property type="match status" value="1"/>
</dbReference>
<feature type="transmembrane region" description="Helical" evidence="9">
    <location>
        <begin position="313"/>
        <end position="333"/>
    </location>
</feature>
<dbReference type="SUPFAM" id="SSF103473">
    <property type="entry name" value="MFS general substrate transporter"/>
    <property type="match status" value="1"/>
</dbReference>
<comment type="subcellular location">
    <subcellularLocation>
        <location evidence="1">Cell membrane</location>
        <topology evidence="1">Multi-pass membrane protein</topology>
    </subcellularLocation>
</comment>
<keyword evidence="3" id="KW-1003">Cell membrane</keyword>
<keyword evidence="4 9" id="KW-0812">Transmembrane</keyword>
<dbReference type="PROSITE" id="PS51465">
    <property type="entry name" value="KAZAL_2"/>
    <property type="match status" value="1"/>
</dbReference>
<dbReference type="GO" id="GO:0043252">
    <property type="term" value="P:sodium-independent organic anion transport"/>
    <property type="evidence" value="ECO:0007669"/>
    <property type="project" value="TreeGrafter"/>
</dbReference>
<evidence type="ECO:0000256" key="2">
    <source>
        <dbReference type="ARBA" id="ARBA00009657"/>
    </source>
</evidence>
<keyword evidence="7" id="KW-1015">Disulfide bond</keyword>
<feature type="compositionally biased region" description="Low complexity" evidence="8">
    <location>
        <begin position="813"/>
        <end position="823"/>
    </location>
</feature>
<feature type="transmembrane region" description="Helical" evidence="9">
    <location>
        <begin position="361"/>
        <end position="382"/>
    </location>
</feature>
<evidence type="ECO:0000256" key="4">
    <source>
        <dbReference type="ARBA" id="ARBA00022692"/>
    </source>
</evidence>
<dbReference type="GO" id="GO:0015347">
    <property type="term" value="F:sodium-independent organic anion transmembrane transporter activity"/>
    <property type="evidence" value="ECO:0007669"/>
    <property type="project" value="TreeGrafter"/>
</dbReference>
<feature type="transmembrane region" description="Helical" evidence="9">
    <location>
        <begin position="243"/>
        <end position="263"/>
    </location>
</feature>
<feature type="transmembrane region" description="Helical" evidence="9">
    <location>
        <begin position="87"/>
        <end position="107"/>
    </location>
</feature>
<dbReference type="OMA" id="IPHEDAT"/>
<feature type="transmembrane region" description="Helical" evidence="9">
    <location>
        <begin position="545"/>
        <end position="562"/>
    </location>
</feature>
<feature type="transmembrane region" description="Helical" evidence="9">
    <location>
        <begin position="510"/>
        <end position="533"/>
    </location>
</feature>
<comment type="similarity">
    <text evidence="2">Belongs to the organo anion transporter (TC 2.A.60) family.</text>
</comment>
<dbReference type="InterPro" id="IPR002350">
    <property type="entry name" value="Kazal_dom"/>
</dbReference>
<accession>A0A3B0J9M8</accession>